<dbReference type="InterPro" id="IPR013783">
    <property type="entry name" value="Ig-like_fold"/>
</dbReference>
<dbReference type="PANTHER" id="PTHR24416">
    <property type="entry name" value="TYROSINE-PROTEIN KINASE RECEPTOR"/>
    <property type="match status" value="1"/>
</dbReference>
<dbReference type="InterPro" id="IPR000719">
    <property type="entry name" value="Prot_kinase_dom"/>
</dbReference>
<evidence type="ECO:0000256" key="12">
    <source>
        <dbReference type="ARBA" id="ARBA00023170"/>
    </source>
</evidence>
<dbReference type="FunFam" id="1.10.510.10:FF:000554">
    <property type="entry name" value="Predicted protein"/>
    <property type="match status" value="1"/>
</dbReference>
<dbReference type="GO" id="GO:0005886">
    <property type="term" value="C:plasma membrane"/>
    <property type="evidence" value="ECO:0007669"/>
    <property type="project" value="TreeGrafter"/>
</dbReference>
<dbReference type="SMART" id="SM00219">
    <property type="entry name" value="TyrKc"/>
    <property type="match status" value="1"/>
</dbReference>
<evidence type="ECO:0000259" key="19">
    <source>
        <dbReference type="PROSITE" id="PS50011"/>
    </source>
</evidence>
<feature type="chain" id="PRO_5012089403" description="receptor protein-tyrosine kinase" evidence="18">
    <location>
        <begin position="20"/>
        <end position="938"/>
    </location>
</feature>
<dbReference type="PANTHER" id="PTHR24416:SF622">
    <property type="entry name" value="PROTEIN KINASE DOMAIN-CONTAINING PROTEIN"/>
    <property type="match status" value="1"/>
</dbReference>
<evidence type="ECO:0000256" key="10">
    <source>
        <dbReference type="ARBA" id="ARBA00023136"/>
    </source>
</evidence>
<dbReference type="InterPro" id="IPR020635">
    <property type="entry name" value="Tyr_kinase_cat_dom"/>
</dbReference>
<dbReference type="PROSITE" id="PS50853">
    <property type="entry name" value="FN3"/>
    <property type="match status" value="1"/>
</dbReference>
<dbReference type="EC" id="2.7.10.1" evidence="2"/>
<evidence type="ECO:0000256" key="18">
    <source>
        <dbReference type="SAM" id="SignalP"/>
    </source>
</evidence>
<keyword evidence="12 21" id="KW-0675">Receptor</keyword>
<evidence type="ECO:0000256" key="7">
    <source>
        <dbReference type="ARBA" id="ARBA00022777"/>
    </source>
</evidence>
<evidence type="ECO:0000256" key="3">
    <source>
        <dbReference type="ARBA" id="ARBA00022679"/>
    </source>
</evidence>
<keyword evidence="6 15" id="KW-0547">Nucleotide-binding</keyword>
<feature type="domain" description="Protein kinase" evidence="19">
    <location>
        <begin position="633"/>
        <end position="908"/>
    </location>
</feature>
<comment type="subcellular location">
    <subcellularLocation>
        <location evidence="1">Membrane</location>
        <topology evidence="1">Single-pass membrane protein</topology>
    </subcellularLocation>
</comment>
<keyword evidence="4 17" id="KW-0812">Transmembrane</keyword>
<evidence type="ECO:0000256" key="13">
    <source>
        <dbReference type="ARBA" id="ARBA00023180"/>
    </source>
</evidence>
<evidence type="ECO:0000256" key="14">
    <source>
        <dbReference type="ARBA" id="ARBA00051243"/>
    </source>
</evidence>
<feature type="binding site" evidence="15">
    <location>
        <position position="665"/>
    </location>
    <ligand>
        <name>ATP</name>
        <dbReference type="ChEBI" id="CHEBI:30616"/>
    </ligand>
</feature>
<reference evidence="22" key="1">
    <citation type="journal article" date="2017" name="bioRxiv">
        <title>Comparative analysis of the genomes of Stylophora pistillata and Acropora digitifera provides evidence for extensive differences between species of corals.</title>
        <authorList>
            <person name="Voolstra C.R."/>
            <person name="Li Y."/>
            <person name="Liew Y.J."/>
            <person name="Baumgarten S."/>
            <person name="Zoccola D."/>
            <person name="Flot J.-F."/>
            <person name="Tambutte S."/>
            <person name="Allemand D."/>
            <person name="Aranda M."/>
        </authorList>
    </citation>
    <scope>NUCLEOTIDE SEQUENCE [LARGE SCALE GENOMIC DNA]</scope>
</reference>
<dbReference type="Pfam" id="PF00041">
    <property type="entry name" value="fn3"/>
    <property type="match status" value="1"/>
</dbReference>
<feature type="signal peptide" evidence="18">
    <location>
        <begin position="1"/>
        <end position="19"/>
    </location>
</feature>
<dbReference type="Pfam" id="PF07714">
    <property type="entry name" value="PK_Tyr_Ser-Thr"/>
    <property type="match status" value="1"/>
</dbReference>
<dbReference type="InterPro" id="IPR050122">
    <property type="entry name" value="RTK"/>
</dbReference>
<evidence type="ECO:0000256" key="6">
    <source>
        <dbReference type="ARBA" id="ARBA00022741"/>
    </source>
</evidence>
<evidence type="ECO:0000256" key="15">
    <source>
        <dbReference type="PROSITE-ProRule" id="PRU10141"/>
    </source>
</evidence>
<dbReference type="InterPro" id="IPR036116">
    <property type="entry name" value="FN3_sf"/>
</dbReference>
<feature type="domain" description="Fibronectin type-III" evidence="20">
    <location>
        <begin position="422"/>
        <end position="516"/>
    </location>
</feature>
<dbReference type="InterPro" id="IPR008266">
    <property type="entry name" value="Tyr_kinase_AS"/>
</dbReference>
<name>A0A2B4R7S3_STYPI</name>
<dbReference type="InterPro" id="IPR003961">
    <property type="entry name" value="FN3_dom"/>
</dbReference>
<feature type="region of interest" description="Disordered" evidence="16">
    <location>
        <begin position="369"/>
        <end position="428"/>
    </location>
</feature>
<comment type="catalytic activity">
    <reaction evidence="14">
        <text>L-tyrosyl-[protein] + ATP = O-phospho-L-tyrosyl-[protein] + ADP + H(+)</text>
        <dbReference type="Rhea" id="RHEA:10596"/>
        <dbReference type="Rhea" id="RHEA-COMP:10136"/>
        <dbReference type="Rhea" id="RHEA-COMP:20101"/>
        <dbReference type="ChEBI" id="CHEBI:15378"/>
        <dbReference type="ChEBI" id="CHEBI:30616"/>
        <dbReference type="ChEBI" id="CHEBI:46858"/>
        <dbReference type="ChEBI" id="CHEBI:61978"/>
        <dbReference type="ChEBI" id="CHEBI:456216"/>
        <dbReference type="EC" id="2.7.10.1"/>
    </reaction>
</comment>
<gene>
    <name evidence="21" type="primary">TEK</name>
    <name evidence="21" type="ORF">AWC38_SpisGene22195</name>
</gene>
<evidence type="ECO:0000256" key="5">
    <source>
        <dbReference type="ARBA" id="ARBA00022737"/>
    </source>
</evidence>
<dbReference type="CDD" id="cd00192">
    <property type="entry name" value="PTKc"/>
    <property type="match status" value="1"/>
</dbReference>
<dbReference type="GO" id="GO:0007169">
    <property type="term" value="P:cell surface receptor protein tyrosine kinase signaling pathway"/>
    <property type="evidence" value="ECO:0007669"/>
    <property type="project" value="TreeGrafter"/>
</dbReference>
<dbReference type="InterPro" id="IPR017441">
    <property type="entry name" value="Protein_kinase_ATP_BS"/>
</dbReference>
<evidence type="ECO:0000256" key="16">
    <source>
        <dbReference type="SAM" id="MobiDB-lite"/>
    </source>
</evidence>
<sequence>MQFVFVTSCIILLLGFTLSASRFSNHRCDIANWWASLDRKAWSVCPKTNTYLRGFWRSAYKPGDERVGRLEEGRCCDAVLPQYAGQLATCSDVDLSDKFNQQNVWALCPHGYFMNGLRLGFAPPAFLNNIDEAKCCRPQNHPRSYEKCYDEDVTVPFDKKGWSECQKDEFYMTGFYKSRCDELNCIEKFKCCKMKVVQNCEEADWQASLDQIGWSMCPRKTTFLRGLWRHDPMPGDNRVGRIETGNCCRAEEPTFINQSSTCLNADWSLLSNRYNVWALCPSGYFMNGLRLDHALPAFLNNIAEAKCCHPQNHPSSYEDCYDEDVTISFDRKGWSECQQEGFYMTGFYKSSCDKLYCIEKFRCCKMKSEPSPTPQNVKGTSISSSSISVTGNEVPSLPSIRGLSSGVENSGKTEPPREPSAAPQNVKGTSISSTSLLITWDEVPSADRNGFILTHTITYRLATESHNASVTVKATEFQKELTGLKEHANYSITVFSTNQIGDGPASKPIFVTTSQHKKDQQTSGVLFQFTWASVGAFAVLVCVVLIVIAMKRIKRKRKGSLVEERNDAYNVSMLEITPDIMNQLRDQSERNPIETQAEVPNSGADEVAVVDNETYMDQMEIDRSWEIPRERLEILETELGGGEFGVVIKGNYLRGDGNKLPVAVKMLRGEKDQKQRMVLIQELEMLRKVGRHKNIVSLVGACSFEEPLCVIIEFVPGGSLDQMLVESRIPARTEDANYANLWSRLSERNLLRIAKDVANGMQHLESKLCVHRDLAARNILIGEGLVAKVADFGLSRDISEDGEYIKCTEGRVPWLWMSMESLKGINTTMSDVWSFGVVLWEIVTLGERPYYGVTGIVELYTVLQDGVRLEKPPHCSKILYDIMLKCWQRTPEDRPTFKDLYSNLHTILSESAVSYINITHFEEKINEMDEAGTLNCII</sequence>
<keyword evidence="11" id="KW-0829">Tyrosine-protein kinase</keyword>
<evidence type="ECO:0000256" key="8">
    <source>
        <dbReference type="ARBA" id="ARBA00022840"/>
    </source>
</evidence>
<dbReference type="GO" id="GO:0004714">
    <property type="term" value="F:transmembrane receptor protein tyrosine kinase activity"/>
    <property type="evidence" value="ECO:0007669"/>
    <property type="project" value="UniProtKB-EC"/>
</dbReference>
<dbReference type="PRINTS" id="PR00109">
    <property type="entry name" value="TYRKINASE"/>
</dbReference>
<keyword evidence="3" id="KW-0808">Transferase</keyword>
<evidence type="ECO:0000313" key="21">
    <source>
        <dbReference type="EMBL" id="PFX13701.1"/>
    </source>
</evidence>
<dbReference type="EMBL" id="LSMT01000913">
    <property type="protein sequence ID" value="PFX13701.1"/>
    <property type="molecule type" value="Genomic_DNA"/>
</dbReference>
<proteinExistence type="predicted"/>
<keyword evidence="9 17" id="KW-1133">Transmembrane helix</keyword>
<dbReference type="InterPro" id="IPR001245">
    <property type="entry name" value="Ser-Thr/Tyr_kinase_cat_dom"/>
</dbReference>
<evidence type="ECO:0000256" key="17">
    <source>
        <dbReference type="SAM" id="Phobius"/>
    </source>
</evidence>
<dbReference type="Gene3D" id="1.10.510.10">
    <property type="entry name" value="Transferase(Phosphotransferase) domain 1"/>
    <property type="match status" value="1"/>
</dbReference>
<accession>A0A2B4R7S3</accession>
<protein>
    <recommendedName>
        <fullName evidence="2">receptor protein-tyrosine kinase</fullName>
        <ecNumber evidence="2">2.7.10.1</ecNumber>
    </recommendedName>
</protein>
<dbReference type="AlphaFoldDB" id="A0A2B4R7S3"/>
<evidence type="ECO:0000313" key="22">
    <source>
        <dbReference type="Proteomes" id="UP000225706"/>
    </source>
</evidence>
<dbReference type="GO" id="GO:0005524">
    <property type="term" value="F:ATP binding"/>
    <property type="evidence" value="ECO:0007669"/>
    <property type="project" value="UniProtKB-UniRule"/>
</dbReference>
<dbReference type="GO" id="GO:0043235">
    <property type="term" value="C:receptor complex"/>
    <property type="evidence" value="ECO:0007669"/>
    <property type="project" value="TreeGrafter"/>
</dbReference>
<evidence type="ECO:0000256" key="11">
    <source>
        <dbReference type="ARBA" id="ARBA00023137"/>
    </source>
</evidence>
<evidence type="ECO:0000256" key="1">
    <source>
        <dbReference type="ARBA" id="ARBA00004167"/>
    </source>
</evidence>
<dbReference type="PROSITE" id="PS00107">
    <property type="entry name" value="PROTEIN_KINASE_ATP"/>
    <property type="match status" value="1"/>
</dbReference>
<evidence type="ECO:0000256" key="9">
    <source>
        <dbReference type="ARBA" id="ARBA00022989"/>
    </source>
</evidence>
<feature type="transmembrane region" description="Helical" evidence="17">
    <location>
        <begin position="525"/>
        <end position="548"/>
    </location>
</feature>
<keyword evidence="5" id="KW-0677">Repeat</keyword>
<keyword evidence="10 17" id="KW-0472">Membrane</keyword>
<dbReference type="FunFam" id="2.60.40.10:FF:000028">
    <property type="entry name" value="Neuronal cell adhesion molecule"/>
    <property type="match status" value="1"/>
</dbReference>
<keyword evidence="13" id="KW-0325">Glycoprotein</keyword>
<dbReference type="STRING" id="50429.A0A2B4R7S3"/>
<organism evidence="21 22">
    <name type="scientific">Stylophora pistillata</name>
    <name type="common">Smooth cauliflower coral</name>
    <dbReference type="NCBI Taxonomy" id="50429"/>
    <lineage>
        <taxon>Eukaryota</taxon>
        <taxon>Metazoa</taxon>
        <taxon>Cnidaria</taxon>
        <taxon>Anthozoa</taxon>
        <taxon>Hexacorallia</taxon>
        <taxon>Scleractinia</taxon>
        <taxon>Astrocoeniina</taxon>
        <taxon>Pocilloporidae</taxon>
        <taxon>Stylophora</taxon>
    </lineage>
</organism>
<evidence type="ECO:0000259" key="20">
    <source>
        <dbReference type="PROSITE" id="PS50853"/>
    </source>
</evidence>
<keyword evidence="7" id="KW-0418">Kinase</keyword>
<dbReference type="SUPFAM" id="SSF56112">
    <property type="entry name" value="Protein kinase-like (PK-like)"/>
    <property type="match status" value="1"/>
</dbReference>
<dbReference type="InterPro" id="IPR011009">
    <property type="entry name" value="Kinase-like_dom_sf"/>
</dbReference>
<dbReference type="OrthoDB" id="5961888at2759"/>
<keyword evidence="22" id="KW-1185">Reference proteome</keyword>
<keyword evidence="8 15" id="KW-0067">ATP-binding</keyword>
<dbReference type="PROSITE" id="PS00109">
    <property type="entry name" value="PROTEIN_KINASE_TYR"/>
    <property type="match status" value="1"/>
</dbReference>
<keyword evidence="18" id="KW-0732">Signal</keyword>
<dbReference type="CDD" id="cd00063">
    <property type="entry name" value="FN3"/>
    <property type="match status" value="1"/>
</dbReference>
<evidence type="ECO:0000256" key="4">
    <source>
        <dbReference type="ARBA" id="ARBA00022692"/>
    </source>
</evidence>
<dbReference type="Gene3D" id="3.30.200.20">
    <property type="entry name" value="Phosphorylase Kinase, domain 1"/>
    <property type="match status" value="1"/>
</dbReference>
<evidence type="ECO:0000256" key="2">
    <source>
        <dbReference type="ARBA" id="ARBA00011902"/>
    </source>
</evidence>
<comment type="caution">
    <text evidence="21">The sequence shown here is derived from an EMBL/GenBank/DDBJ whole genome shotgun (WGS) entry which is preliminary data.</text>
</comment>
<dbReference type="Gene3D" id="2.60.40.10">
    <property type="entry name" value="Immunoglobulins"/>
    <property type="match status" value="1"/>
</dbReference>
<dbReference type="SUPFAM" id="SSF49265">
    <property type="entry name" value="Fibronectin type III"/>
    <property type="match status" value="1"/>
</dbReference>
<dbReference type="Proteomes" id="UP000225706">
    <property type="component" value="Unassembled WGS sequence"/>
</dbReference>
<dbReference type="PROSITE" id="PS50011">
    <property type="entry name" value="PROTEIN_KINASE_DOM"/>
    <property type="match status" value="1"/>
</dbReference>
<dbReference type="SMART" id="SM00060">
    <property type="entry name" value="FN3"/>
    <property type="match status" value="1"/>
</dbReference>